<dbReference type="RefSeq" id="WP_088486236.1">
    <property type="nucleotide sequence ID" value="NZ_JBCNLH010000007.1"/>
</dbReference>
<gene>
    <name evidence="2" type="ORF">CDO81_26295</name>
</gene>
<evidence type="ECO:0000313" key="3">
    <source>
        <dbReference type="Proteomes" id="UP000197446"/>
    </source>
</evidence>
<name>A0A254N6Q4_9BURK</name>
<accession>A0A254N6Q4</accession>
<dbReference type="SUPFAM" id="SSF48179">
    <property type="entry name" value="6-phosphogluconate dehydrogenase C-terminal domain-like"/>
    <property type="match status" value="1"/>
</dbReference>
<dbReference type="InterPro" id="IPR008927">
    <property type="entry name" value="6-PGluconate_DH-like_C_sf"/>
</dbReference>
<dbReference type="OrthoDB" id="8650434at2"/>
<proteinExistence type="predicted"/>
<protein>
    <submittedName>
        <fullName evidence="2">NADP oxidoreductase</fullName>
    </submittedName>
</protein>
<sequence>MTHAVIGFGRLARALVPALQAAGHAVRVGRRQPGPGELTAVEAATAADWVWLTVPDDQIAATAAGLPWRAGQLALHCSGATPLTALAAAPAAAGFHPLKLLAGEAGLAGAHVGIEAPPEWLPALQALAVDLGLQPLQLPTPMGASARAAYHAAANLAASGVLAVLSEAQALWTAAGLAPADALPALAPLTQGALATALARGLPGAVSGPVARGDVGVIARHRAAVDAAGLADDLLQALAQRQLALAQAAGRLSEQQVTLVQQALGKA</sequence>
<comment type="caution">
    <text evidence="2">The sequence shown here is derived from an EMBL/GenBank/DDBJ whole genome shotgun (WGS) entry which is preliminary data.</text>
</comment>
<dbReference type="Proteomes" id="UP000197446">
    <property type="component" value="Unassembled WGS sequence"/>
</dbReference>
<dbReference type="InterPro" id="IPR018931">
    <property type="entry name" value="DUF2520"/>
</dbReference>
<feature type="domain" description="DUF2520" evidence="1">
    <location>
        <begin position="111"/>
        <end position="238"/>
    </location>
</feature>
<dbReference type="AlphaFoldDB" id="A0A254N6Q4"/>
<dbReference type="InterPro" id="IPR036291">
    <property type="entry name" value="NAD(P)-bd_dom_sf"/>
</dbReference>
<evidence type="ECO:0000313" key="2">
    <source>
        <dbReference type="EMBL" id="OWQ98624.1"/>
    </source>
</evidence>
<dbReference type="InterPro" id="IPR037108">
    <property type="entry name" value="TM1727-like_C_sf"/>
</dbReference>
<dbReference type="SUPFAM" id="SSF51735">
    <property type="entry name" value="NAD(P)-binding Rossmann-fold domains"/>
    <property type="match status" value="1"/>
</dbReference>
<dbReference type="PANTHER" id="PTHR40459">
    <property type="entry name" value="CONSERVED HYPOTHETICAL ALANINE AND LEUCINE RICH PROTEIN"/>
    <property type="match status" value="1"/>
</dbReference>
<reference evidence="2 3" key="1">
    <citation type="journal article" date="2007" name="Int. J. Syst. Evol. Microbiol.">
        <title>Description of Pelomonas aquatica sp. nov. and Pelomonas puraquae sp. nov., isolated from industrial and haemodialysis water.</title>
        <authorList>
            <person name="Gomila M."/>
            <person name="Bowien B."/>
            <person name="Falsen E."/>
            <person name="Moore E.R."/>
            <person name="Lalucat J."/>
        </authorList>
    </citation>
    <scope>NUCLEOTIDE SEQUENCE [LARGE SCALE GENOMIC DNA]</scope>
    <source>
        <strain evidence="2 3">CCUG 52769</strain>
    </source>
</reference>
<keyword evidence="3" id="KW-1185">Reference proteome</keyword>
<organism evidence="2 3">
    <name type="scientific">Roseateles puraquae</name>
    <dbReference type="NCBI Taxonomy" id="431059"/>
    <lineage>
        <taxon>Bacteria</taxon>
        <taxon>Pseudomonadati</taxon>
        <taxon>Pseudomonadota</taxon>
        <taxon>Betaproteobacteria</taxon>
        <taxon>Burkholderiales</taxon>
        <taxon>Sphaerotilaceae</taxon>
        <taxon>Roseateles</taxon>
    </lineage>
</organism>
<dbReference type="Pfam" id="PF10728">
    <property type="entry name" value="DUF2520"/>
    <property type="match status" value="1"/>
</dbReference>
<evidence type="ECO:0000259" key="1">
    <source>
        <dbReference type="Pfam" id="PF10728"/>
    </source>
</evidence>
<dbReference type="PANTHER" id="PTHR40459:SF1">
    <property type="entry name" value="CONSERVED HYPOTHETICAL ALANINE AND LEUCINE RICH PROTEIN"/>
    <property type="match status" value="1"/>
</dbReference>
<dbReference type="Gene3D" id="1.10.1040.20">
    <property type="entry name" value="ProC-like, C-terminal domain"/>
    <property type="match status" value="1"/>
</dbReference>
<dbReference type="EMBL" id="NISI01000020">
    <property type="protein sequence ID" value="OWQ98624.1"/>
    <property type="molecule type" value="Genomic_DNA"/>
</dbReference>
<dbReference type="Gene3D" id="3.40.50.720">
    <property type="entry name" value="NAD(P)-binding Rossmann-like Domain"/>
    <property type="match status" value="1"/>
</dbReference>